<evidence type="ECO:0000256" key="3">
    <source>
        <dbReference type="ARBA" id="ARBA00022801"/>
    </source>
</evidence>
<dbReference type="PANTHER" id="PTHR30404:SF0">
    <property type="entry name" value="N-ACETYLMURAMOYL-L-ALANINE AMIDASE AMIC"/>
    <property type="match status" value="1"/>
</dbReference>
<dbReference type="Gene3D" id="3.40.630.40">
    <property type="entry name" value="Zn-dependent exopeptidases"/>
    <property type="match status" value="1"/>
</dbReference>
<dbReference type="SMART" id="SM00646">
    <property type="entry name" value="Ami_3"/>
    <property type="match status" value="1"/>
</dbReference>
<proteinExistence type="predicted"/>
<accession>A0A948T9I7</accession>
<sequence length="263" mass="30048">MKRISFLLSFLCVISFSLSAQTKKEPLFGKSHSSFTVSSSSLKGAVFYLVSGHGGPDPGCIGKYQGKELHEDEYAYDIILRLGKELLERGAKVYFIIQDAKDGIRDSYILKNSKRETCMGKPIPLNQIERLKQRCVAINNLYRKDKSSYKRAIFIHVDSRSRSKQTDVYFYHAPKSKHGERLATEIQKTFKGKYRKHQPGRGFSGTVSERNLFVLRNTTPVAVFMELGNMQNALDQKRLVIPNNRQALANWITEAIVKDYKKK</sequence>
<dbReference type="Pfam" id="PF01520">
    <property type="entry name" value="Amidase_3"/>
    <property type="match status" value="1"/>
</dbReference>
<dbReference type="AlphaFoldDB" id="A0A948T9I7"/>
<dbReference type="CDD" id="cd02696">
    <property type="entry name" value="MurNAc-LAA"/>
    <property type="match status" value="1"/>
</dbReference>
<gene>
    <name evidence="6" type="ORF">H9777_00705</name>
</gene>
<organism evidence="6 7">
    <name type="scientific">Candidatus Phocaeicola faecigallinarum</name>
    <dbReference type="NCBI Taxonomy" id="2838732"/>
    <lineage>
        <taxon>Bacteria</taxon>
        <taxon>Pseudomonadati</taxon>
        <taxon>Bacteroidota</taxon>
        <taxon>Bacteroidia</taxon>
        <taxon>Bacteroidales</taxon>
        <taxon>Bacteroidaceae</taxon>
        <taxon>Phocaeicola</taxon>
    </lineage>
</organism>
<dbReference type="Proteomes" id="UP000783796">
    <property type="component" value="Unassembled WGS sequence"/>
</dbReference>
<dbReference type="GO" id="GO:0030288">
    <property type="term" value="C:outer membrane-bounded periplasmic space"/>
    <property type="evidence" value="ECO:0007669"/>
    <property type="project" value="TreeGrafter"/>
</dbReference>
<reference evidence="6" key="2">
    <citation type="submission" date="2021-04" db="EMBL/GenBank/DDBJ databases">
        <authorList>
            <person name="Gilroy R."/>
        </authorList>
    </citation>
    <scope>NUCLEOTIDE SEQUENCE</scope>
    <source>
        <strain evidence="6">G4-2901</strain>
    </source>
</reference>
<evidence type="ECO:0000256" key="2">
    <source>
        <dbReference type="ARBA" id="ARBA00011901"/>
    </source>
</evidence>
<evidence type="ECO:0000313" key="6">
    <source>
        <dbReference type="EMBL" id="MBU3836855.1"/>
    </source>
</evidence>
<dbReference type="PANTHER" id="PTHR30404">
    <property type="entry name" value="N-ACETYLMURAMOYL-L-ALANINE AMIDASE"/>
    <property type="match status" value="1"/>
</dbReference>
<evidence type="ECO:0000313" key="7">
    <source>
        <dbReference type="Proteomes" id="UP000783796"/>
    </source>
</evidence>
<keyword evidence="4" id="KW-0732">Signal</keyword>
<evidence type="ECO:0000259" key="5">
    <source>
        <dbReference type="SMART" id="SM00646"/>
    </source>
</evidence>
<evidence type="ECO:0000256" key="1">
    <source>
        <dbReference type="ARBA" id="ARBA00001561"/>
    </source>
</evidence>
<dbReference type="InterPro" id="IPR002508">
    <property type="entry name" value="MurNAc-LAA_cat"/>
</dbReference>
<keyword evidence="3" id="KW-0378">Hydrolase</keyword>
<dbReference type="SUPFAM" id="SSF53187">
    <property type="entry name" value="Zn-dependent exopeptidases"/>
    <property type="match status" value="1"/>
</dbReference>
<dbReference type="EMBL" id="JAHLFW010000005">
    <property type="protein sequence ID" value="MBU3836855.1"/>
    <property type="molecule type" value="Genomic_DNA"/>
</dbReference>
<protein>
    <recommendedName>
        <fullName evidence="2">N-acetylmuramoyl-L-alanine amidase</fullName>
        <ecNumber evidence="2">3.5.1.28</ecNumber>
    </recommendedName>
</protein>
<evidence type="ECO:0000256" key="4">
    <source>
        <dbReference type="SAM" id="SignalP"/>
    </source>
</evidence>
<comment type="catalytic activity">
    <reaction evidence="1">
        <text>Hydrolyzes the link between N-acetylmuramoyl residues and L-amino acid residues in certain cell-wall glycopeptides.</text>
        <dbReference type="EC" id="3.5.1.28"/>
    </reaction>
</comment>
<dbReference type="GO" id="GO:0009253">
    <property type="term" value="P:peptidoglycan catabolic process"/>
    <property type="evidence" value="ECO:0007669"/>
    <property type="project" value="InterPro"/>
</dbReference>
<dbReference type="EC" id="3.5.1.28" evidence="2"/>
<reference evidence="6" key="1">
    <citation type="journal article" date="2021" name="PeerJ">
        <title>Extensive microbial diversity within the chicken gut microbiome revealed by metagenomics and culture.</title>
        <authorList>
            <person name="Gilroy R."/>
            <person name="Ravi A."/>
            <person name="Getino M."/>
            <person name="Pursley I."/>
            <person name="Horton D.L."/>
            <person name="Alikhan N.F."/>
            <person name="Baker D."/>
            <person name="Gharbi K."/>
            <person name="Hall N."/>
            <person name="Watson M."/>
            <person name="Adriaenssens E.M."/>
            <person name="Foster-Nyarko E."/>
            <person name="Jarju S."/>
            <person name="Secka A."/>
            <person name="Antonio M."/>
            <person name="Oren A."/>
            <person name="Chaudhuri R.R."/>
            <person name="La Ragione R."/>
            <person name="Hildebrand F."/>
            <person name="Pallen M.J."/>
        </authorList>
    </citation>
    <scope>NUCLEOTIDE SEQUENCE</scope>
    <source>
        <strain evidence="6">G4-2901</strain>
    </source>
</reference>
<name>A0A948T9I7_9BACT</name>
<feature type="domain" description="MurNAc-LAA" evidence="5">
    <location>
        <begin position="136"/>
        <end position="257"/>
    </location>
</feature>
<feature type="chain" id="PRO_5037232261" description="N-acetylmuramoyl-L-alanine amidase" evidence="4">
    <location>
        <begin position="21"/>
        <end position="263"/>
    </location>
</feature>
<comment type="caution">
    <text evidence="6">The sequence shown here is derived from an EMBL/GenBank/DDBJ whole genome shotgun (WGS) entry which is preliminary data.</text>
</comment>
<dbReference type="InterPro" id="IPR050695">
    <property type="entry name" value="N-acetylmuramoyl_amidase_3"/>
</dbReference>
<dbReference type="GO" id="GO:0008745">
    <property type="term" value="F:N-acetylmuramoyl-L-alanine amidase activity"/>
    <property type="evidence" value="ECO:0007669"/>
    <property type="project" value="UniProtKB-EC"/>
</dbReference>
<feature type="signal peptide" evidence="4">
    <location>
        <begin position="1"/>
        <end position="20"/>
    </location>
</feature>